<evidence type="ECO:0000259" key="8">
    <source>
        <dbReference type="Pfam" id="PF03176"/>
    </source>
</evidence>
<evidence type="ECO:0000256" key="1">
    <source>
        <dbReference type="ARBA" id="ARBA00004651"/>
    </source>
</evidence>
<feature type="domain" description="Membrane transport protein MMPL" evidence="8">
    <location>
        <begin position="444"/>
        <end position="659"/>
    </location>
</feature>
<feature type="transmembrane region" description="Helical" evidence="7">
    <location>
        <begin position="170"/>
        <end position="190"/>
    </location>
</feature>
<feature type="transmembrane region" description="Helical" evidence="7">
    <location>
        <begin position="337"/>
        <end position="357"/>
    </location>
</feature>
<dbReference type="PANTHER" id="PTHR33406:SF11">
    <property type="entry name" value="MEMBRANE PROTEIN SCO6666-RELATED"/>
    <property type="match status" value="1"/>
</dbReference>
<comment type="subcellular location">
    <subcellularLocation>
        <location evidence="1">Cell membrane</location>
        <topology evidence="1">Multi-pass membrane protein</topology>
    </subcellularLocation>
</comment>
<feature type="transmembrane region" description="Helical" evidence="7">
    <location>
        <begin position="144"/>
        <end position="163"/>
    </location>
</feature>
<gene>
    <name evidence="9" type="ORF">G1H19_09990</name>
</gene>
<protein>
    <submittedName>
        <fullName evidence="9">MMPL family transporter</fullName>
    </submittedName>
</protein>
<feature type="transmembrane region" description="Helical" evidence="7">
    <location>
        <begin position="550"/>
        <end position="571"/>
    </location>
</feature>
<evidence type="ECO:0000256" key="4">
    <source>
        <dbReference type="ARBA" id="ARBA00022692"/>
    </source>
</evidence>
<reference evidence="9 10" key="1">
    <citation type="submission" date="2020-02" db="EMBL/GenBank/DDBJ databases">
        <title>The whole genome sequence of CPCC 205119.</title>
        <authorList>
            <person name="Jiang Z."/>
        </authorList>
    </citation>
    <scope>NUCLEOTIDE SEQUENCE [LARGE SCALE GENOMIC DNA]</scope>
    <source>
        <strain evidence="9 10">CPCC 205119</strain>
    </source>
</reference>
<dbReference type="EMBL" id="JAAGWK010000011">
    <property type="protein sequence ID" value="NEL54330.1"/>
    <property type="molecule type" value="Genomic_DNA"/>
</dbReference>
<dbReference type="InterPro" id="IPR050545">
    <property type="entry name" value="Mycobact_MmpL"/>
</dbReference>
<keyword evidence="6 7" id="KW-0472">Membrane</keyword>
<organism evidence="9 10">
    <name type="scientific">Goekera deserti</name>
    <dbReference type="NCBI Taxonomy" id="2497753"/>
    <lineage>
        <taxon>Bacteria</taxon>
        <taxon>Bacillati</taxon>
        <taxon>Actinomycetota</taxon>
        <taxon>Actinomycetes</taxon>
        <taxon>Geodermatophilales</taxon>
        <taxon>Geodermatophilaceae</taxon>
        <taxon>Goekera</taxon>
    </lineage>
</organism>
<feature type="transmembrane region" description="Helical" evidence="7">
    <location>
        <begin position="239"/>
        <end position="263"/>
    </location>
</feature>
<evidence type="ECO:0000313" key="10">
    <source>
        <dbReference type="Proteomes" id="UP000470470"/>
    </source>
</evidence>
<proteinExistence type="inferred from homology"/>
<evidence type="ECO:0000256" key="6">
    <source>
        <dbReference type="ARBA" id="ARBA00023136"/>
    </source>
</evidence>
<dbReference type="Gene3D" id="1.20.1640.10">
    <property type="entry name" value="Multidrug efflux transporter AcrB transmembrane domain"/>
    <property type="match status" value="2"/>
</dbReference>
<keyword evidence="10" id="KW-1185">Reference proteome</keyword>
<evidence type="ECO:0000256" key="3">
    <source>
        <dbReference type="ARBA" id="ARBA00022475"/>
    </source>
</evidence>
<comment type="similarity">
    <text evidence="2">Belongs to the resistance-nodulation-cell division (RND) (TC 2.A.6) family. MmpL subfamily.</text>
</comment>
<keyword evidence="5 7" id="KW-1133">Transmembrane helix</keyword>
<feature type="transmembrane region" description="Helical" evidence="7">
    <location>
        <begin position="597"/>
        <end position="617"/>
    </location>
</feature>
<name>A0A7K3WF74_9ACTN</name>
<evidence type="ECO:0000256" key="2">
    <source>
        <dbReference type="ARBA" id="ARBA00010157"/>
    </source>
</evidence>
<dbReference type="Proteomes" id="UP000470470">
    <property type="component" value="Unassembled WGS sequence"/>
</dbReference>
<keyword evidence="3" id="KW-1003">Cell membrane</keyword>
<feature type="transmembrane region" description="Helical" evidence="7">
    <location>
        <begin position="481"/>
        <end position="499"/>
    </location>
</feature>
<dbReference type="RefSeq" id="WP_162392253.1">
    <property type="nucleotide sequence ID" value="NZ_JAABOZ010000001.1"/>
</dbReference>
<dbReference type="PANTHER" id="PTHR33406">
    <property type="entry name" value="MEMBRANE PROTEIN MJ1562-RELATED"/>
    <property type="match status" value="1"/>
</dbReference>
<feature type="domain" description="Membrane transport protein MMPL" evidence="8">
    <location>
        <begin position="91"/>
        <end position="340"/>
    </location>
</feature>
<feature type="transmembrane region" description="Helical" evidence="7">
    <location>
        <begin position="269"/>
        <end position="299"/>
    </location>
</feature>
<sequence length="688" mass="72127">MVILLVSLVLTVVALTFGATVAERLNPLGFDDPASESARADAELAEQGWLENDLVVLVHGPAASAADVADVVGRQALVERVDVRPRLQEGSAYVVASFSPSTDNLEKQEIAERIEAALGDREGIAVGGQAPSFAQLNGTIQADLVRAELFAFPLLFVLALLMFRSVVAATLPLVVGALSVIGTLFVLRLLSEVVGISVLSLNLVTALGFGLAIDYSLFMVARFREELARWGPGLPALRATMLTAGRTVFFSSLTVAAALASLLVFPQQFLYSIGIGGVLVSLLAAAVSLVVLPALLAVAGTKVDALAPRWLRRRAAEDARPVTAGIWYRTARFVQRWPGMVAVASAAVLVVLAMPALDLRFTAVDSSVLPADSGARQVYEALEADGSLQASTPVTVFVAEADAAPGIAAQAAEIPGAAVAAPPTELGDGGAVVQVISDAPVFGERSEQLVSALRSTPSDSEVLVAGPTAEFVDLKASMVDHLPLVALIIILSTIIAVFLMTGSVVLGVKALVMNFLTLGAVFGVLVFVFQEGRLESLLRYTGQGALESTIPLILFAGVFGLSTDYSVFLLARIKEARDEGLPDGEAVAMGQARTGRLITSAAVLFAVSVGAFGTSHIVGIKEMTIGIAFGVLLDATIVRAYLVPALMQLLHGWNWWSPRPLTALHRRFGLSEAINSSDRDPASALPAR</sequence>
<keyword evidence="4 7" id="KW-0812">Transmembrane</keyword>
<evidence type="ECO:0000256" key="5">
    <source>
        <dbReference type="ARBA" id="ARBA00022989"/>
    </source>
</evidence>
<feature type="transmembrane region" description="Helical" evidence="7">
    <location>
        <begin position="511"/>
        <end position="530"/>
    </location>
</feature>
<accession>A0A7K3WF74</accession>
<dbReference type="AlphaFoldDB" id="A0A7K3WF74"/>
<dbReference type="InterPro" id="IPR004869">
    <property type="entry name" value="MMPL_dom"/>
</dbReference>
<dbReference type="Pfam" id="PF03176">
    <property type="entry name" value="MMPL"/>
    <property type="match status" value="2"/>
</dbReference>
<dbReference type="SUPFAM" id="SSF82866">
    <property type="entry name" value="Multidrug efflux transporter AcrB transmembrane domain"/>
    <property type="match status" value="2"/>
</dbReference>
<evidence type="ECO:0000256" key="7">
    <source>
        <dbReference type="SAM" id="Phobius"/>
    </source>
</evidence>
<comment type="caution">
    <text evidence="9">The sequence shown here is derived from an EMBL/GenBank/DDBJ whole genome shotgun (WGS) entry which is preliminary data.</text>
</comment>
<evidence type="ECO:0000313" key="9">
    <source>
        <dbReference type="EMBL" id="NEL54330.1"/>
    </source>
</evidence>
<feature type="transmembrane region" description="Helical" evidence="7">
    <location>
        <begin position="196"/>
        <end position="218"/>
    </location>
</feature>
<dbReference type="GO" id="GO:0005886">
    <property type="term" value="C:plasma membrane"/>
    <property type="evidence" value="ECO:0007669"/>
    <property type="project" value="UniProtKB-SubCell"/>
</dbReference>